<accession>A0A2S9XEP0</accession>
<gene>
    <name evidence="3" type="primary">sufS_2</name>
    <name evidence="3" type="ORF">ENSA5_56040</name>
</gene>
<protein>
    <submittedName>
        <fullName evidence="3">Cysteine desulfurase</fullName>
        <ecNumber evidence="3">2.8.1.7</ecNumber>
    </submittedName>
</protein>
<keyword evidence="4" id="KW-1185">Reference proteome</keyword>
<dbReference type="Pfam" id="PF00266">
    <property type="entry name" value="Aminotran_5"/>
    <property type="match status" value="2"/>
</dbReference>
<dbReference type="PANTHER" id="PTHR43586:SF21">
    <property type="entry name" value="PYRIDOXAL PHOSPHATE (PLP)-DEPENDENT ASPARTATE AMINOTRANSFERASE SUPERFAMILY"/>
    <property type="match status" value="1"/>
</dbReference>
<dbReference type="EC" id="2.8.1.7" evidence="3"/>
<dbReference type="Gene3D" id="3.90.1150.10">
    <property type="entry name" value="Aspartate Aminotransferase, domain 1"/>
    <property type="match status" value="1"/>
</dbReference>
<keyword evidence="1" id="KW-0663">Pyridoxal phosphate</keyword>
<dbReference type="InterPro" id="IPR011340">
    <property type="entry name" value="Cys_dSase-rel"/>
</dbReference>
<dbReference type="InterPro" id="IPR015424">
    <property type="entry name" value="PyrdxlP-dep_Trfase"/>
</dbReference>
<dbReference type="SUPFAM" id="SSF53383">
    <property type="entry name" value="PLP-dependent transferases"/>
    <property type="match status" value="1"/>
</dbReference>
<evidence type="ECO:0000313" key="3">
    <source>
        <dbReference type="EMBL" id="PRP91338.1"/>
    </source>
</evidence>
<dbReference type="PANTHER" id="PTHR43586">
    <property type="entry name" value="CYSTEINE DESULFURASE"/>
    <property type="match status" value="1"/>
</dbReference>
<feature type="domain" description="Aminotransferase class V" evidence="2">
    <location>
        <begin position="304"/>
        <end position="407"/>
    </location>
</feature>
<dbReference type="NCBIfam" id="TIGR01976">
    <property type="entry name" value="am_tr_V_VC1184"/>
    <property type="match status" value="1"/>
</dbReference>
<dbReference type="GO" id="GO:0031071">
    <property type="term" value="F:cysteine desulfurase activity"/>
    <property type="evidence" value="ECO:0007669"/>
    <property type="project" value="UniProtKB-EC"/>
</dbReference>
<evidence type="ECO:0000256" key="1">
    <source>
        <dbReference type="ARBA" id="ARBA00022898"/>
    </source>
</evidence>
<dbReference type="AlphaFoldDB" id="A0A2S9XEP0"/>
<dbReference type="Proteomes" id="UP000237968">
    <property type="component" value="Unassembled WGS sequence"/>
</dbReference>
<sequence>MPSLDVEFVRSQFPALAQHWPDWALMDNAGGSVMPRQVQTRVADYLRRYMVQTGADYPLSQRAAGIVAEGHASAELLVGAQPGEVAIGASTTLNAKLLALALRPLWRPGDKIIVSDLDHESNIGPWAALAASGIEVLTWRLRPETAALELDDLAPLLDERVKLVSMTHCANIVGAIHDVSAVAARVHEVGAQLCVDGVAFAPHRLVDVAALDVDYYLLSLYKVYGPHQGLLWGRRALLEAARGQNHYFISEDRVPYKLEPGNANHELCAGIPGIADYLRDLDGHHHGHPAPASNPDREALARSFELIAAHEAELAERLLSFLREHPKVRILGPSSSDAATRVPTVAFVVEGRKASEIPPLLAARKLAIRSGDFYARRAIEALGLVEGDGVVRVSLVHYNTLAEVDRLVSALDEVL</sequence>
<dbReference type="EMBL" id="PVNK01000244">
    <property type="protein sequence ID" value="PRP91338.1"/>
    <property type="molecule type" value="Genomic_DNA"/>
</dbReference>
<comment type="caution">
    <text evidence="3">The sequence shown here is derived from an EMBL/GenBank/DDBJ whole genome shotgun (WGS) entry which is preliminary data.</text>
</comment>
<feature type="domain" description="Aminotransferase class V" evidence="2">
    <location>
        <begin position="26"/>
        <end position="242"/>
    </location>
</feature>
<organism evidence="3 4">
    <name type="scientific">Enhygromyxa salina</name>
    <dbReference type="NCBI Taxonomy" id="215803"/>
    <lineage>
        <taxon>Bacteria</taxon>
        <taxon>Pseudomonadati</taxon>
        <taxon>Myxococcota</taxon>
        <taxon>Polyangia</taxon>
        <taxon>Nannocystales</taxon>
        <taxon>Nannocystaceae</taxon>
        <taxon>Enhygromyxa</taxon>
    </lineage>
</organism>
<dbReference type="Gene3D" id="3.40.640.10">
    <property type="entry name" value="Type I PLP-dependent aspartate aminotransferase-like (Major domain)"/>
    <property type="match status" value="1"/>
</dbReference>
<proteinExistence type="predicted"/>
<evidence type="ECO:0000259" key="2">
    <source>
        <dbReference type="Pfam" id="PF00266"/>
    </source>
</evidence>
<evidence type="ECO:0000313" key="4">
    <source>
        <dbReference type="Proteomes" id="UP000237968"/>
    </source>
</evidence>
<dbReference type="InterPro" id="IPR015421">
    <property type="entry name" value="PyrdxlP-dep_Trfase_major"/>
</dbReference>
<dbReference type="InterPro" id="IPR015422">
    <property type="entry name" value="PyrdxlP-dep_Trfase_small"/>
</dbReference>
<reference evidence="3 4" key="1">
    <citation type="submission" date="2018-03" db="EMBL/GenBank/DDBJ databases">
        <title>Draft Genome Sequences of the Obligatory Marine Myxobacteria Enhygromyxa salina SWB005.</title>
        <authorList>
            <person name="Poehlein A."/>
            <person name="Moghaddam J.A."/>
            <person name="Harms H."/>
            <person name="Alanjari M."/>
            <person name="Koenig G.M."/>
            <person name="Daniel R."/>
            <person name="Schaeberle T.F."/>
        </authorList>
    </citation>
    <scope>NUCLEOTIDE SEQUENCE [LARGE SCALE GENOMIC DNA]</scope>
    <source>
        <strain evidence="3 4">SWB005</strain>
    </source>
</reference>
<keyword evidence="3" id="KW-0808">Transferase</keyword>
<dbReference type="InterPro" id="IPR000192">
    <property type="entry name" value="Aminotrans_V_dom"/>
</dbReference>
<name>A0A2S9XEP0_9BACT</name>
<dbReference type="RefSeq" id="WP_219906879.1">
    <property type="nucleotide sequence ID" value="NZ_PVNK01000244.1"/>
</dbReference>